<evidence type="ECO:0000256" key="2">
    <source>
        <dbReference type="ARBA" id="ARBA00019841"/>
    </source>
</evidence>
<evidence type="ECO:0000256" key="5">
    <source>
        <dbReference type="ARBA" id="ARBA00022839"/>
    </source>
</evidence>
<dbReference type="Pfam" id="PF02272">
    <property type="entry name" value="DHHA1"/>
    <property type="match status" value="1"/>
</dbReference>
<comment type="similarity">
    <text evidence="1">Belongs to the RecJ family.</text>
</comment>
<evidence type="ECO:0000259" key="6">
    <source>
        <dbReference type="Pfam" id="PF01368"/>
    </source>
</evidence>
<comment type="caution">
    <text evidence="9">The sequence shown here is derived from an EMBL/GenBank/DDBJ whole genome shotgun (WGS) entry which is preliminary data.</text>
</comment>
<dbReference type="AlphaFoldDB" id="A0A1F6N8R5"/>
<protein>
    <recommendedName>
        <fullName evidence="2">Single-stranded-DNA-specific exonuclease RecJ</fullName>
    </recommendedName>
</protein>
<evidence type="ECO:0000256" key="1">
    <source>
        <dbReference type="ARBA" id="ARBA00005915"/>
    </source>
</evidence>
<dbReference type="Pfam" id="PF01368">
    <property type="entry name" value="DHH"/>
    <property type="match status" value="1"/>
</dbReference>
<dbReference type="GO" id="GO:0006310">
    <property type="term" value="P:DNA recombination"/>
    <property type="evidence" value="ECO:0007669"/>
    <property type="project" value="InterPro"/>
</dbReference>
<sequence length="591" mass="65604">MKKWIIQEAPSVDFIAAHPELPPIVVRLLWNRNMRTQEKIDEFLNPDYSTDIYDPFLFNDMEKAVTLIFDCLENNKKITVHGDYDADGVCAAAVIVTALKKLGAESVGIFLPHRETDGYGLNNRTVQLLKDNGTELIITCDCGISNTEEITLAKSLGLKVIVTDHHAMPATLPPADAIIHPIVPGEKYPDKTLAGGGVAFKLVQALLKRHHEKNPLLADGQTHEGFEKWLLDMVSISTVGDMVPLVGESRTLVSYGLTVLNKTRNIGLKKLMIEAGLFDKNNKPKRIFDTQTIGFQIAPRINAAGRINHANVAFQLLIAETEEEAGRLASELNQNNVDRQKLTEKLVTAARAQIKATGQKDNPILYAFGEDWGTGILGLIASRLKEEFFKPVLAMGMNGGTITGSGRSVPGFNMIETLKTMPEYFHKFGGHPQACGFSLKNKDLLEDFKKTLLVKAADGTKNIDLTPQIKIDAIVNLEEVDWKLYDLLQKFEPFGMANEEPLYGATNLTVIAVEPVGKDGVHLRILIKHNSHVVRKTIAFGFGNTDKHPSNWRELKPGTRIDLAFNVSVNEWNGNRELQLVVQDIRHPLFL</sequence>
<feature type="domain" description="DDH" evidence="6">
    <location>
        <begin position="77"/>
        <end position="213"/>
    </location>
</feature>
<dbReference type="InterPro" id="IPR038763">
    <property type="entry name" value="DHH_sf"/>
</dbReference>
<dbReference type="InterPro" id="IPR003156">
    <property type="entry name" value="DHHA1_dom"/>
</dbReference>
<evidence type="ECO:0000313" key="10">
    <source>
        <dbReference type="Proteomes" id="UP000178726"/>
    </source>
</evidence>
<dbReference type="PANTHER" id="PTHR30255">
    <property type="entry name" value="SINGLE-STRANDED-DNA-SPECIFIC EXONUCLEASE RECJ"/>
    <property type="match status" value="1"/>
</dbReference>
<feature type="domain" description="RecJ OB" evidence="8">
    <location>
        <begin position="471"/>
        <end position="584"/>
    </location>
</feature>
<evidence type="ECO:0000256" key="3">
    <source>
        <dbReference type="ARBA" id="ARBA00022722"/>
    </source>
</evidence>
<keyword evidence="3" id="KW-0540">Nuclease</keyword>
<dbReference type="Gene3D" id="2.40.50.460">
    <property type="match status" value="1"/>
</dbReference>
<dbReference type="EMBL" id="MFQK01000056">
    <property type="protein sequence ID" value="OGH80302.1"/>
    <property type="molecule type" value="Genomic_DNA"/>
</dbReference>
<dbReference type="GO" id="GO:0008409">
    <property type="term" value="F:5'-3' exonuclease activity"/>
    <property type="evidence" value="ECO:0007669"/>
    <property type="project" value="InterPro"/>
</dbReference>
<evidence type="ECO:0000259" key="7">
    <source>
        <dbReference type="Pfam" id="PF02272"/>
    </source>
</evidence>
<proteinExistence type="inferred from homology"/>
<dbReference type="GO" id="GO:0003676">
    <property type="term" value="F:nucleic acid binding"/>
    <property type="evidence" value="ECO:0007669"/>
    <property type="project" value="InterPro"/>
</dbReference>
<dbReference type="InterPro" id="IPR041122">
    <property type="entry name" value="RecJ_OB"/>
</dbReference>
<dbReference type="Proteomes" id="UP000178726">
    <property type="component" value="Unassembled WGS sequence"/>
</dbReference>
<feature type="domain" description="DHHA1" evidence="7">
    <location>
        <begin position="362"/>
        <end position="452"/>
    </location>
</feature>
<dbReference type="GO" id="GO:0006281">
    <property type="term" value="P:DNA repair"/>
    <property type="evidence" value="ECO:0007669"/>
    <property type="project" value="InterPro"/>
</dbReference>
<gene>
    <name evidence="9" type="ORF">A3I29_04675</name>
</gene>
<keyword evidence="4" id="KW-0378">Hydrolase</keyword>
<dbReference type="InterPro" id="IPR004610">
    <property type="entry name" value="RecJ"/>
</dbReference>
<accession>A0A1F6N8R5</accession>
<keyword evidence="5 9" id="KW-0269">Exonuclease</keyword>
<dbReference type="PANTHER" id="PTHR30255:SF2">
    <property type="entry name" value="SINGLE-STRANDED-DNA-SPECIFIC EXONUCLEASE RECJ"/>
    <property type="match status" value="1"/>
</dbReference>
<dbReference type="InterPro" id="IPR001667">
    <property type="entry name" value="DDH_dom"/>
</dbReference>
<dbReference type="SUPFAM" id="SSF64182">
    <property type="entry name" value="DHH phosphoesterases"/>
    <property type="match status" value="1"/>
</dbReference>
<dbReference type="STRING" id="1798689.A3I29_04675"/>
<evidence type="ECO:0000256" key="4">
    <source>
        <dbReference type="ARBA" id="ARBA00022801"/>
    </source>
</evidence>
<dbReference type="InterPro" id="IPR051673">
    <property type="entry name" value="SSDNA_exonuclease_RecJ"/>
</dbReference>
<reference evidence="9 10" key="1">
    <citation type="journal article" date="2016" name="Nat. Commun.">
        <title>Thousands of microbial genomes shed light on interconnected biogeochemical processes in an aquifer system.</title>
        <authorList>
            <person name="Anantharaman K."/>
            <person name="Brown C.T."/>
            <person name="Hug L.A."/>
            <person name="Sharon I."/>
            <person name="Castelle C.J."/>
            <person name="Probst A.J."/>
            <person name="Thomas B.C."/>
            <person name="Singh A."/>
            <person name="Wilkins M.J."/>
            <person name="Karaoz U."/>
            <person name="Brodie E.L."/>
            <person name="Williams K.H."/>
            <person name="Hubbard S.S."/>
            <person name="Banfield J.F."/>
        </authorList>
    </citation>
    <scope>NUCLEOTIDE SEQUENCE [LARGE SCALE GENOMIC DNA]</scope>
</reference>
<dbReference type="Pfam" id="PF17768">
    <property type="entry name" value="RecJ_OB"/>
    <property type="match status" value="1"/>
</dbReference>
<dbReference type="NCBIfam" id="TIGR00644">
    <property type="entry name" value="recJ"/>
    <property type="match status" value="1"/>
</dbReference>
<evidence type="ECO:0000313" key="9">
    <source>
        <dbReference type="EMBL" id="OGH80302.1"/>
    </source>
</evidence>
<dbReference type="Gene3D" id="3.90.1640.30">
    <property type="match status" value="1"/>
</dbReference>
<organism evidence="9 10">
    <name type="scientific">Candidatus Magasanikbacteria bacterium RIFCSPLOWO2_02_FULL_44_11</name>
    <dbReference type="NCBI Taxonomy" id="1798689"/>
    <lineage>
        <taxon>Bacteria</taxon>
        <taxon>Candidatus Magasanikiibacteriota</taxon>
    </lineage>
</organism>
<evidence type="ECO:0000259" key="8">
    <source>
        <dbReference type="Pfam" id="PF17768"/>
    </source>
</evidence>
<name>A0A1F6N8R5_9BACT</name>